<accession>A0A8J9UPP6</accession>
<dbReference type="GO" id="GO:0008270">
    <property type="term" value="F:zinc ion binding"/>
    <property type="evidence" value="ECO:0007669"/>
    <property type="project" value="UniProtKB-KW"/>
</dbReference>
<keyword evidence="1" id="KW-0479">Metal-binding</keyword>
<feature type="non-terminal residue" evidence="5">
    <location>
        <position position="140"/>
    </location>
</feature>
<evidence type="ECO:0000256" key="1">
    <source>
        <dbReference type="ARBA" id="ARBA00022723"/>
    </source>
</evidence>
<evidence type="ECO:0000313" key="6">
    <source>
        <dbReference type="Proteomes" id="UP000838878"/>
    </source>
</evidence>
<keyword evidence="3" id="KW-0862">Zinc</keyword>
<evidence type="ECO:0000259" key="4">
    <source>
        <dbReference type="Pfam" id="PF04500"/>
    </source>
</evidence>
<dbReference type="AlphaFoldDB" id="A0A8J9UPP6"/>
<dbReference type="Gene3D" id="2.20.25.240">
    <property type="match status" value="1"/>
</dbReference>
<dbReference type="Proteomes" id="UP000838878">
    <property type="component" value="Chromosome 4"/>
</dbReference>
<evidence type="ECO:0000313" key="5">
    <source>
        <dbReference type="EMBL" id="CAH0723918.1"/>
    </source>
</evidence>
<keyword evidence="6" id="KW-1185">Reference proteome</keyword>
<dbReference type="OrthoDB" id="7438973at2759"/>
<proteinExistence type="predicted"/>
<dbReference type="EMBL" id="OV170224">
    <property type="protein sequence ID" value="CAH0723918.1"/>
    <property type="molecule type" value="Genomic_DNA"/>
</dbReference>
<reference evidence="5" key="1">
    <citation type="submission" date="2021-12" db="EMBL/GenBank/DDBJ databases">
        <authorList>
            <person name="Martin H S."/>
        </authorList>
    </citation>
    <scope>NUCLEOTIDE SEQUENCE</scope>
</reference>
<keyword evidence="2" id="KW-0863">Zinc-finger</keyword>
<feature type="domain" description="FLYWCH-type" evidence="4">
    <location>
        <begin position="68"/>
        <end position="123"/>
    </location>
</feature>
<dbReference type="Pfam" id="PF04500">
    <property type="entry name" value="FLYWCH"/>
    <property type="match status" value="1"/>
</dbReference>
<evidence type="ECO:0000256" key="2">
    <source>
        <dbReference type="ARBA" id="ARBA00022771"/>
    </source>
</evidence>
<dbReference type="InterPro" id="IPR007588">
    <property type="entry name" value="Znf_FLYWCH"/>
</dbReference>
<gene>
    <name evidence="5" type="ORF">BINO364_LOCUS9686</name>
</gene>
<name>A0A8J9UPP6_9NEOP</name>
<protein>
    <recommendedName>
        <fullName evidence="4">FLYWCH-type domain-containing protein</fullName>
    </recommendedName>
</protein>
<evidence type="ECO:0000256" key="3">
    <source>
        <dbReference type="ARBA" id="ARBA00022833"/>
    </source>
</evidence>
<sequence>MTGKCSARVNLDRFGYISAAYTDHNHRPPTLKKLANGKYLRFSALLQTVQATESRKIPNYEVMNLPGNRRLIMYKNYTFSYKNTQWSKKRYLYCSKKYSMKCTARFRLNEKGVIFAAFTDHNHQPPHFQKCPNGTYVKIS</sequence>
<organism evidence="5 6">
    <name type="scientific">Brenthis ino</name>
    <name type="common">lesser marbled fritillary</name>
    <dbReference type="NCBI Taxonomy" id="405034"/>
    <lineage>
        <taxon>Eukaryota</taxon>
        <taxon>Metazoa</taxon>
        <taxon>Ecdysozoa</taxon>
        <taxon>Arthropoda</taxon>
        <taxon>Hexapoda</taxon>
        <taxon>Insecta</taxon>
        <taxon>Pterygota</taxon>
        <taxon>Neoptera</taxon>
        <taxon>Endopterygota</taxon>
        <taxon>Lepidoptera</taxon>
        <taxon>Glossata</taxon>
        <taxon>Ditrysia</taxon>
        <taxon>Papilionoidea</taxon>
        <taxon>Nymphalidae</taxon>
        <taxon>Heliconiinae</taxon>
        <taxon>Argynnini</taxon>
        <taxon>Brenthis</taxon>
    </lineage>
</organism>